<evidence type="ECO:0000313" key="1">
    <source>
        <dbReference type="EMBL" id="KAK8217410.1"/>
    </source>
</evidence>
<reference evidence="1" key="1">
    <citation type="submission" date="2024-02" db="EMBL/GenBank/DDBJ databases">
        <title>Metagenome Assembled Genome of Zalaria obscura JY119.</title>
        <authorList>
            <person name="Vighnesh L."/>
            <person name="Jagadeeshwari U."/>
            <person name="Venkata Ramana C."/>
            <person name="Sasikala C."/>
        </authorList>
    </citation>
    <scope>NUCLEOTIDE SEQUENCE</scope>
    <source>
        <strain evidence="1">JY119</strain>
    </source>
</reference>
<evidence type="ECO:0000313" key="2">
    <source>
        <dbReference type="Proteomes" id="UP001320706"/>
    </source>
</evidence>
<keyword evidence="2" id="KW-1185">Reference proteome</keyword>
<sequence length="67" mass="7977">MGRLGMRRRTTMNESRHRWDRDRGWSPPETDLEVLLASIKEHCLRNGRNGVLTLPVRYHSYEKTPKD</sequence>
<accession>A0ACC3SME4</accession>
<protein>
    <submittedName>
        <fullName evidence="1">Uncharacterized protein</fullName>
    </submittedName>
</protein>
<organism evidence="1 2">
    <name type="scientific">Zalaria obscura</name>
    <dbReference type="NCBI Taxonomy" id="2024903"/>
    <lineage>
        <taxon>Eukaryota</taxon>
        <taxon>Fungi</taxon>
        <taxon>Dikarya</taxon>
        <taxon>Ascomycota</taxon>
        <taxon>Pezizomycotina</taxon>
        <taxon>Dothideomycetes</taxon>
        <taxon>Dothideomycetidae</taxon>
        <taxon>Dothideales</taxon>
        <taxon>Zalariaceae</taxon>
        <taxon>Zalaria</taxon>
    </lineage>
</organism>
<comment type="caution">
    <text evidence="1">The sequence shown here is derived from an EMBL/GenBank/DDBJ whole genome shotgun (WGS) entry which is preliminary data.</text>
</comment>
<proteinExistence type="predicted"/>
<name>A0ACC3SME4_9PEZI</name>
<dbReference type="EMBL" id="JAMKPW020000005">
    <property type="protein sequence ID" value="KAK8217410.1"/>
    <property type="molecule type" value="Genomic_DNA"/>
</dbReference>
<gene>
    <name evidence="1" type="ORF">M8818_001166</name>
</gene>
<dbReference type="Proteomes" id="UP001320706">
    <property type="component" value="Unassembled WGS sequence"/>
</dbReference>